<dbReference type="EMBL" id="JQGA01000520">
    <property type="protein sequence ID" value="KGO75096.1"/>
    <property type="molecule type" value="Genomic_DNA"/>
</dbReference>
<dbReference type="HOGENOM" id="CLU_2400366_0_0_1"/>
<comment type="caution">
    <text evidence="1">The sequence shown here is derived from an EMBL/GenBank/DDBJ whole genome shotgun (WGS) entry which is preliminary data.</text>
</comment>
<dbReference type="Proteomes" id="UP000030104">
    <property type="component" value="Unassembled WGS sequence"/>
</dbReference>
<proteinExistence type="predicted"/>
<accession>A0A0A2L7F5</accession>
<evidence type="ECO:0000313" key="1">
    <source>
        <dbReference type="EMBL" id="KGO75096.1"/>
    </source>
</evidence>
<name>A0A0A2L7F5_PENIT</name>
<gene>
    <name evidence="1" type="ORF">PITC_058480</name>
</gene>
<keyword evidence="2" id="KW-1185">Reference proteome</keyword>
<dbReference type="AlphaFoldDB" id="A0A0A2L7F5"/>
<evidence type="ECO:0000313" key="2">
    <source>
        <dbReference type="Proteomes" id="UP000030104"/>
    </source>
</evidence>
<sequence>MSVILYNEDKSEPVSIPVDNRCHAIRKIKPGFTVESAYFPEDAKCSFYFDEDCTKIDNIFDSDTVDFYEDGSDPKIFDDLRCYKRGERESTMR</sequence>
<reference evidence="1 2" key="1">
    <citation type="journal article" date="2015" name="Mol. Plant Microbe Interact.">
        <title>Genome, transcriptome, and functional analyses of Penicillium expansum provide new insights into secondary metabolism and pathogenicity.</title>
        <authorList>
            <person name="Ballester A.R."/>
            <person name="Marcet-Houben M."/>
            <person name="Levin E."/>
            <person name="Sela N."/>
            <person name="Selma-Lazaro C."/>
            <person name="Carmona L."/>
            <person name="Wisniewski M."/>
            <person name="Droby S."/>
            <person name="Gonzalez-Candelas L."/>
            <person name="Gabaldon T."/>
        </authorList>
    </citation>
    <scope>NUCLEOTIDE SEQUENCE [LARGE SCALE GENOMIC DNA]</scope>
    <source>
        <strain evidence="1 2">PHI-1</strain>
    </source>
</reference>
<organism evidence="1 2">
    <name type="scientific">Penicillium italicum</name>
    <name type="common">Blue mold</name>
    <dbReference type="NCBI Taxonomy" id="40296"/>
    <lineage>
        <taxon>Eukaryota</taxon>
        <taxon>Fungi</taxon>
        <taxon>Dikarya</taxon>
        <taxon>Ascomycota</taxon>
        <taxon>Pezizomycotina</taxon>
        <taxon>Eurotiomycetes</taxon>
        <taxon>Eurotiomycetidae</taxon>
        <taxon>Eurotiales</taxon>
        <taxon>Aspergillaceae</taxon>
        <taxon>Penicillium</taxon>
    </lineage>
</organism>
<protein>
    <submittedName>
        <fullName evidence="1">Uncharacterized protein</fullName>
    </submittedName>
</protein>